<keyword evidence="3" id="KW-1185">Reference proteome</keyword>
<keyword evidence="1" id="KW-0812">Transmembrane</keyword>
<gene>
    <name evidence="2" type="ORF">PSI9734_00042</name>
</gene>
<protein>
    <submittedName>
        <fullName evidence="2">Uncharacterized protein</fullName>
    </submittedName>
</protein>
<name>A0A6S6WPF2_9GAMM</name>
<accession>A0A6S6WPF2</accession>
<evidence type="ECO:0000313" key="3">
    <source>
        <dbReference type="Proteomes" id="UP000481517"/>
    </source>
</evidence>
<evidence type="ECO:0000313" key="2">
    <source>
        <dbReference type="EMBL" id="CAB0149477.1"/>
    </source>
</evidence>
<feature type="transmembrane region" description="Helical" evidence="1">
    <location>
        <begin position="44"/>
        <end position="64"/>
    </location>
</feature>
<feature type="transmembrane region" description="Helical" evidence="1">
    <location>
        <begin position="109"/>
        <end position="127"/>
    </location>
</feature>
<proteinExistence type="predicted"/>
<dbReference type="EMBL" id="CADCXY010000001">
    <property type="protein sequence ID" value="CAB0149477.1"/>
    <property type="molecule type" value="Genomic_DNA"/>
</dbReference>
<dbReference type="Proteomes" id="UP000481517">
    <property type="component" value="Unassembled WGS sequence"/>
</dbReference>
<organism evidence="2 3">
    <name type="scientific">Pseudidiomarina piscicola</name>
    <dbReference type="NCBI Taxonomy" id="2614830"/>
    <lineage>
        <taxon>Bacteria</taxon>
        <taxon>Pseudomonadati</taxon>
        <taxon>Pseudomonadota</taxon>
        <taxon>Gammaproteobacteria</taxon>
        <taxon>Alteromonadales</taxon>
        <taxon>Idiomarinaceae</taxon>
        <taxon>Pseudidiomarina</taxon>
    </lineage>
</organism>
<sequence>MNCTVSTKKSMSRLAIATAAWLLSTAVATFGSMLLWPDQQLVKILVLLLNLVLGGVMIEVNRRYVLALDELQQKIYLQASAISLGVAVIGGITYSLADTTNVIPFDAEISVLIMLVGITYLVSMIIATRRYQ</sequence>
<feature type="transmembrane region" description="Helical" evidence="1">
    <location>
        <begin position="76"/>
        <end position="97"/>
    </location>
</feature>
<keyword evidence="1" id="KW-1133">Transmembrane helix</keyword>
<evidence type="ECO:0000256" key="1">
    <source>
        <dbReference type="SAM" id="Phobius"/>
    </source>
</evidence>
<reference evidence="2 3" key="1">
    <citation type="submission" date="2020-02" db="EMBL/GenBank/DDBJ databases">
        <authorList>
            <person name="Rodrigo-Torres L."/>
            <person name="Arahal R. D."/>
            <person name="Lucena T."/>
        </authorList>
    </citation>
    <scope>NUCLEOTIDE SEQUENCE [LARGE SCALE GENOMIC DNA]</scope>
    <source>
        <strain evidence="2 3">CECT 9734</strain>
    </source>
</reference>
<keyword evidence="1" id="KW-0472">Membrane</keyword>
<dbReference type="AlphaFoldDB" id="A0A6S6WPF2"/>